<evidence type="ECO:0000313" key="3">
    <source>
        <dbReference type="Proteomes" id="UP000220353"/>
    </source>
</evidence>
<gene>
    <name evidence="2" type="ORF">CO661_31625</name>
    <name evidence="1" type="ORF">GHK48_24720</name>
</gene>
<dbReference type="RefSeq" id="WP_014330461.1">
    <property type="nucleotide sequence ID" value="NZ_BJNI01000092.1"/>
</dbReference>
<evidence type="ECO:0000313" key="4">
    <source>
        <dbReference type="Proteomes" id="UP000466694"/>
    </source>
</evidence>
<reference evidence="2 3" key="2">
    <citation type="submission" date="2017-09" db="EMBL/GenBank/DDBJ databases">
        <title>Comparative genomics of rhizobia isolated from Phaseolus vulgaris in China.</title>
        <authorList>
            <person name="Tong W."/>
        </authorList>
    </citation>
    <scope>NUCLEOTIDE SEQUENCE [LARGE SCALE GENOMIC DNA]</scope>
    <source>
        <strain evidence="2 3">PCH1</strain>
    </source>
</reference>
<accession>A0A2A6LN39</accession>
<dbReference type="EMBL" id="WISZ01000175">
    <property type="protein sequence ID" value="MQX11387.1"/>
    <property type="molecule type" value="Genomic_DNA"/>
</dbReference>
<dbReference type="GeneID" id="48975077"/>
<organism evidence="2 3">
    <name type="scientific">Rhizobium fredii</name>
    <name type="common">Sinorhizobium fredii</name>
    <dbReference type="NCBI Taxonomy" id="380"/>
    <lineage>
        <taxon>Bacteria</taxon>
        <taxon>Pseudomonadati</taxon>
        <taxon>Pseudomonadota</taxon>
        <taxon>Alphaproteobacteria</taxon>
        <taxon>Hyphomicrobiales</taxon>
        <taxon>Rhizobiaceae</taxon>
        <taxon>Sinorhizobium/Ensifer group</taxon>
        <taxon>Sinorhizobium</taxon>
    </lineage>
</organism>
<reference evidence="1 4" key="1">
    <citation type="journal article" date="2013" name="Genome Biol.">
        <title>Comparative genomics of the core and accessory genomes of 48 Sinorhizobium strains comprising five genospecies.</title>
        <authorList>
            <person name="Sugawara M."/>
            <person name="Epstein B."/>
            <person name="Badgley B.D."/>
            <person name="Unno T."/>
            <person name="Xu L."/>
            <person name="Reese J."/>
            <person name="Gyaneshwar P."/>
            <person name="Denny R."/>
            <person name="Mudge J."/>
            <person name="Bharti A.K."/>
            <person name="Farmer A.D."/>
            <person name="May G.D."/>
            <person name="Woodward J.E."/>
            <person name="Medigue C."/>
            <person name="Vallenet D."/>
            <person name="Lajus A."/>
            <person name="Rouy Z."/>
            <person name="Martinez-Vaz B."/>
            <person name="Tiffin P."/>
            <person name="Young N.D."/>
            <person name="Sadowsky M.J."/>
        </authorList>
    </citation>
    <scope>NUCLEOTIDE SEQUENCE [LARGE SCALE GENOMIC DNA]</scope>
    <source>
        <strain evidence="1 4">USDA205</strain>
    </source>
</reference>
<protein>
    <submittedName>
        <fullName evidence="2">Uncharacterized protein</fullName>
    </submittedName>
</protein>
<dbReference type="Proteomes" id="UP000466694">
    <property type="component" value="Unassembled WGS sequence"/>
</dbReference>
<dbReference type="EMBL" id="NWTC01000046">
    <property type="protein sequence ID" value="PDT44004.1"/>
    <property type="molecule type" value="Genomic_DNA"/>
</dbReference>
<dbReference type="AlphaFoldDB" id="A0A2A6LN39"/>
<sequence>MDDFRTLDRLRRARENLDLRLSVIECFQWDGEDDGSADELRRMIDEISEDITRLETRTRSVMW</sequence>
<proteinExistence type="predicted"/>
<comment type="caution">
    <text evidence="2">The sequence shown here is derived from an EMBL/GenBank/DDBJ whole genome shotgun (WGS) entry which is preliminary data.</text>
</comment>
<evidence type="ECO:0000313" key="1">
    <source>
        <dbReference type="EMBL" id="MQX11387.1"/>
    </source>
</evidence>
<reference evidence="1" key="3">
    <citation type="submission" date="2019-10" db="EMBL/GenBank/DDBJ databases">
        <authorList>
            <person name="Sugawara M."/>
            <person name="Epstein B."/>
            <person name="Badgley B."/>
            <person name="Unno T."/>
            <person name="Xu L."/>
            <person name="Reese J."/>
            <person name="Gyaneshwar P."/>
            <person name="Denny R."/>
            <person name="Mudege J."/>
            <person name="Bharti A."/>
            <person name="Farmer A."/>
            <person name="May G."/>
            <person name="Woodward J."/>
            <person name="Medigue C."/>
            <person name="Vallenet D."/>
            <person name="Lajus A."/>
            <person name="Rouy Z."/>
            <person name="Martinez-Vaz B."/>
            <person name="Tiffin P."/>
            <person name="Young N."/>
            <person name="Sadowsky M."/>
        </authorList>
    </citation>
    <scope>NUCLEOTIDE SEQUENCE</scope>
    <source>
        <strain evidence="1">USDA205</strain>
    </source>
</reference>
<evidence type="ECO:0000313" key="2">
    <source>
        <dbReference type="EMBL" id="PDT44004.1"/>
    </source>
</evidence>
<name>A0A2A6LN39_RHIFR</name>
<dbReference type="Proteomes" id="UP000220353">
    <property type="component" value="Unassembled WGS sequence"/>
</dbReference>